<evidence type="ECO:0000313" key="5">
    <source>
        <dbReference type="Proteomes" id="UP001180616"/>
    </source>
</evidence>
<evidence type="ECO:0000313" key="4">
    <source>
        <dbReference type="EMBL" id="WMW66897.1"/>
    </source>
</evidence>
<organism evidence="4 5">
    <name type="scientific">Nitratidesulfovibrio liaohensis</name>
    <dbReference type="NCBI Taxonomy" id="2604158"/>
    <lineage>
        <taxon>Bacteria</taxon>
        <taxon>Pseudomonadati</taxon>
        <taxon>Thermodesulfobacteriota</taxon>
        <taxon>Desulfovibrionia</taxon>
        <taxon>Desulfovibrionales</taxon>
        <taxon>Desulfovibrionaceae</taxon>
        <taxon>Nitratidesulfovibrio</taxon>
    </lineage>
</organism>
<evidence type="ECO:0000256" key="1">
    <source>
        <dbReference type="ARBA" id="ARBA00022553"/>
    </source>
</evidence>
<dbReference type="RefSeq" id="WP_309542753.1">
    <property type="nucleotide sequence ID" value="NZ_CP133659.1"/>
</dbReference>
<reference evidence="4" key="1">
    <citation type="submission" date="2023-09" db="EMBL/GenBank/DDBJ databases">
        <authorList>
            <consortium name="CW5 consortium"/>
            <person name="Lu C.-W."/>
        </authorList>
    </citation>
    <scope>NUCLEOTIDE SEQUENCE</scope>
    <source>
        <strain evidence="4">KPS</strain>
    </source>
</reference>
<dbReference type="Gene3D" id="3.40.50.2300">
    <property type="match status" value="1"/>
</dbReference>
<dbReference type="SMART" id="SM00448">
    <property type="entry name" value="REC"/>
    <property type="match status" value="1"/>
</dbReference>
<evidence type="ECO:0000259" key="3">
    <source>
        <dbReference type="PROSITE" id="PS50110"/>
    </source>
</evidence>
<dbReference type="PANTHER" id="PTHR45339">
    <property type="entry name" value="HYBRID SIGNAL TRANSDUCTION HISTIDINE KINASE J"/>
    <property type="match status" value="1"/>
</dbReference>
<dbReference type="InterPro" id="IPR001789">
    <property type="entry name" value="Sig_transdc_resp-reg_receiver"/>
</dbReference>
<sequence>MLEKAGHAVTVAGDGRAGLVALASGSFDMVLMDIQMPTMDGMEAVGRIRNGEAGPDRAGIPVVALTAYAMEGDRERFLGAGMDAYATKPADMDTLNAVIGRLCGQGRAARQG</sequence>
<protein>
    <submittedName>
        <fullName evidence="4">Response regulator</fullName>
    </submittedName>
</protein>
<name>A0ABY9R701_9BACT</name>
<dbReference type="SUPFAM" id="SSF52172">
    <property type="entry name" value="CheY-like"/>
    <property type="match status" value="1"/>
</dbReference>
<keyword evidence="5" id="KW-1185">Reference proteome</keyword>
<evidence type="ECO:0000256" key="2">
    <source>
        <dbReference type="PROSITE-ProRule" id="PRU00169"/>
    </source>
</evidence>
<dbReference type="CDD" id="cd17546">
    <property type="entry name" value="REC_hyHK_CKI1_RcsC-like"/>
    <property type="match status" value="1"/>
</dbReference>
<dbReference type="PANTHER" id="PTHR45339:SF3">
    <property type="entry name" value="HISTIDINE KINASE"/>
    <property type="match status" value="1"/>
</dbReference>
<dbReference type="Pfam" id="PF00072">
    <property type="entry name" value="Response_reg"/>
    <property type="match status" value="1"/>
</dbReference>
<keyword evidence="1 2" id="KW-0597">Phosphoprotein</keyword>
<dbReference type="Proteomes" id="UP001180616">
    <property type="component" value="Chromosome"/>
</dbReference>
<feature type="modified residue" description="4-aspartylphosphate" evidence="2">
    <location>
        <position position="33"/>
    </location>
</feature>
<dbReference type="InterPro" id="IPR011006">
    <property type="entry name" value="CheY-like_superfamily"/>
</dbReference>
<proteinExistence type="predicted"/>
<accession>A0ABY9R701</accession>
<feature type="domain" description="Response regulatory" evidence="3">
    <location>
        <begin position="1"/>
        <end position="103"/>
    </location>
</feature>
<gene>
    <name evidence="4" type="ORF">KPS_001525</name>
</gene>
<dbReference type="EMBL" id="CP133659">
    <property type="protein sequence ID" value="WMW66897.1"/>
    <property type="molecule type" value="Genomic_DNA"/>
</dbReference>
<dbReference type="PROSITE" id="PS50110">
    <property type="entry name" value="RESPONSE_REGULATORY"/>
    <property type="match status" value="1"/>
</dbReference>